<dbReference type="CDD" id="cd17355">
    <property type="entry name" value="MFS_YcxA_like"/>
    <property type="match status" value="1"/>
</dbReference>
<dbReference type="InterPro" id="IPR036259">
    <property type="entry name" value="MFS_trans_sf"/>
</dbReference>
<dbReference type="Pfam" id="PF07690">
    <property type="entry name" value="MFS_1"/>
    <property type="match status" value="1"/>
</dbReference>
<dbReference type="AlphaFoldDB" id="A0A8J7J6P3"/>
<sequence>MTTRPDVRAAIVAGSIVAFVGFGFAATFGVFLRPMSEELGWGREVFSLSMAIQALCWGVTQPLAGMVADRFGTARVLAFGAIVSALGFFLRGTVIDPTVFVASGVIVGIGTGACSFPVVIVALGKVVEAKQRSFVLGLGTAAASTGMFVAAPLSSFLLNMVGWQNSILVIAASFLLILPTLVFIARVSKPTASDAGGHGFGFAVRTALSDRSYVLLFLGFFVCGFHVAFIQTHLPAYIADKGLAPIIGAWSLGLIGLFNIAGSFLSGWSGQRYSKKSVLAGIYFTRAIVIALFILLPLTNFSVYLFSAAIGLLWLSTVPLTTGLVAQTQGLRFLSTLAGLVFFSHQTGAFIGAWLGGRIHDTTGDYTMMWWTAIALALLATLLHIPIKEEPGKLARAEI</sequence>
<keyword evidence="3 4" id="KW-0472">Membrane</keyword>
<feature type="transmembrane region" description="Helical" evidence="4">
    <location>
        <begin position="368"/>
        <end position="387"/>
    </location>
</feature>
<dbReference type="PROSITE" id="PS50850">
    <property type="entry name" value="MFS"/>
    <property type="match status" value="1"/>
</dbReference>
<dbReference type="SUPFAM" id="SSF103473">
    <property type="entry name" value="MFS general substrate transporter"/>
    <property type="match status" value="1"/>
</dbReference>
<evidence type="ECO:0000313" key="7">
    <source>
        <dbReference type="Proteomes" id="UP000619079"/>
    </source>
</evidence>
<dbReference type="EMBL" id="JAELVR010000008">
    <property type="protein sequence ID" value="MBJ6372395.1"/>
    <property type="molecule type" value="Genomic_DNA"/>
</dbReference>
<dbReference type="RefSeq" id="WP_199025274.1">
    <property type="nucleotide sequence ID" value="NZ_JAELVR010000008.1"/>
</dbReference>
<feature type="transmembrane region" description="Helical" evidence="4">
    <location>
        <begin position="135"/>
        <end position="157"/>
    </location>
</feature>
<dbReference type="Gene3D" id="1.20.1250.20">
    <property type="entry name" value="MFS general substrate transporter like domains"/>
    <property type="match status" value="2"/>
</dbReference>
<evidence type="ECO:0000313" key="6">
    <source>
        <dbReference type="EMBL" id="MBJ6372395.1"/>
    </source>
</evidence>
<evidence type="ECO:0000256" key="3">
    <source>
        <dbReference type="ARBA" id="ARBA00023136"/>
    </source>
</evidence>
<organism evidence="6 7">
    <name type="scientific">Sedimentitalea arenosa</name>
    <dbReference type="NCBI Taxonomy" id="2798803"/>
    <lineage>
        <taxon>Bacteria</taxon>
        <taxon>Pseudomonadati</taxon>
        <taxon>Pseudomonadota</taxon>
        <taxon>Alphaproteobacteria</taxon>
        <taxon>Rhodobacterales</taxon>
        <taxon>Paracoccaceae</taxon>
        <taxon>Sedimentitalea</taxon>
    </lineage>
</organism>
<protein>
    <submittedName>
        <fullName evidence="6">MFS transporter</fullName>
    </submittedName>
</protein>
<keyword evidence="1 4" id="KW-0812">Transmembrane</keyword>
<dbReference type="GO" id="GO:0022857">
    <property type="term" value="F:transmembrane transporter activity"/>
    <property type="evidence" value="ECO:0007669"/>
    <property type="project" value="InterPro"/>
</dbReference>
<name>A0A8J7J6P3_9RHOB</name>
<dbReference type="InterPro" id="IPR050327">
    <property type="entry name" value="Proton-linked_MCT"/>
</dbReference>
<feature type="transmembrane region" description="Helical" evidence="4">
    <location>
        <begin position="333"/>
        <end position="356"/>
    </location>
</feature>
<feature type="transmembrane region" description="Helical" evidence="4">
    <location>
        <begin position="243"/>
        <end position="265"/>
    </location>
</feature>
<evidence type="ECO:0000256" key="4">
    <source>
        <dbReference type="SAM" id="Phobius"/>
    </source>
</evidence>
<feature type="transmembrane region" description="Helical" evidence="4">
    <location>
        <begin position="213"/>
        <end position="231"/>
    </location>
</feature>
<keyword evidence="7" id="KW-1185">Reference proteome</keyword>
<reference evidence="6" key="1">
    <citation type="submission" date="2020-12" db="EMBL/GenBank/DDBJ databases">
        <title>Sedimentitalea sp. nov., isolated from sand in Incheon.</title>
        <authorList>
            <person name="Kim W."/>
        </authorList>
    </citation>
    <scope>NUCLEOTIDE SEQUENCE</scope>
    <source>
        <strain evidence="6">CAU 1593</strain>
    </source>
</reference>
<dbReference type="Proteomes" id="UP000619079">
    <property type="component" value="Unassembled WGS sequence"/>
</dbReference>
<feature type="domain" description="Major facilitator superfamily (MFS) profile" evidence="5">
    <location>
        <begin position="7"/>
        <end position="392"/>
    </location>
</feature>
<dbReference type="InterPro" id="IPR020846">
    <property type="entry name" value="MFS_dom"/>
</dbReference>
<feature type="transmembrane region" description="Helical" evidence="4">
    <location>
        <begin position="12"/>
        <end position="33"/>
    </location>
</feature>
<feature type="transmembrane region" description="Helical" evidence="4">
    <location>
        <begin position="163"/>
        <end position="184"/>
    </location>
</feature>
<dbReference type="PANTHER" id="PTHR11360:SF284">
    <property type="entry name" value="EG:103B4.3 PROTEIN-RELATED"/>
    <property type="match status" value="1"/>
</dbReference>
<accession>A0A8J7J6P3</accession>
<evidence type="ECO:0000259" key="5">
    <source>
        <dbReference type="PROSITE" id="PS50850"/>
    </source>
</evidence>
<feature type="transmembrane region" description="Helical" evidence="4">
    <location>
        <begin position="76"/>
        <end position="94"/>
    </location>
</feature>
<feature type="transmembrane region" description="Helical" evidence="4">
    <location>
        <begin position="304"/>
        <end position="326"/>
    </location>
</feature>
<feature type="transmembrane region" description="Helical" evidence="4">
    <location>
        <begin position="277"/>
        <end position="298"/>
    </location>
</feature>
<dbReference type="InterPro" id="IPR011701">
    <property type="entry name" value="MFS"/>
</dbReference>
<gene>
    <name evidence="6" type="ORF">JF290_12735</name>
</gene>
<dbReference type="PANTHER" id="PTHR11360">
    <property type="entry name" value="MONOCARBOXYLATE TRANSPORTER"/>
    <property type="match status" value="1"/>
</dbReference>
<evidence type="ECO:0000256" key="2">
    <source>
        <dbReference type="ARBA" id="ARBA00022989"/>
    </source>
</evidence>
<feature type="transmembrane region" description="Helical" evidence="4">
    <location>
        <begin position="100"/>
        <end position="123"/>
    </location>
</feature>
<evidence type="ECO:0000256" key="1">
    <source>
        <dbReference type="ARBA" id="ARBA00022692"/>
    </source>
</evidence>
<proteinExistence type="predicted"/>
<keyword evidence="2 4" id="KW-1133">Transmembrane helix</keyword>
<comment type="caution">
    <text evidence="6">The sequence shown here is derived from an EMBL/GenBank/DDBJ whole genome shotgun (WGS) entry which is preliminary data.</text>
</comment>